<accession>A0A0K0FW16</accession>
<evidence type="ECO:0000313" key="2">
    <source>
        <dbReference type="Proteomes" id="UP000035680"/>
    </source>
</evidence>
<reference evidence="3" key="2">
    <citation type="submission" date="2015-08" db="UniProtKB">
        <authorList>
            <consortium name="WormBaseParasite"/>
        </authorList>
    </citation>
    <scope>IDENTIFICATION</scope>
</reference>
<name>A0A0K0FW16_STRVS</name>
<dbReference type="Proteomes" id="UP000035680">
    <property type="component" value="Unassembled WGS sequence"/>
</dbReference>
<feature type="region of interest" description="Disordered" evidence="1">
    <location>
        <begin position="408"/>
        <end position="446"/>
    </location>
</feature>
<protein>
    <submittedName>
        <fullName evidence="3">Uncharacterized protein</fullName>
    </submittedName>
</protein>
<dbReference type="AlphaFoldDB" id="A0A0K0FW16"/>
<organism evidence="2 3">
    <name type="scientific">Strongyloides venezuelensis</name>
    <name type="common">Threadworm</name>
    <dbReference type="NCBI Taxonomy" id="75913"/>
    <lineage>
        <taxon>Eukaryota</taxon>
        <taxon>Metazoa</taxon>
        <taxon>Ecdysozoa</taxon>
        <taxon>Nematoda</taxon>
        <taxon>Chromadorea</taxon>
        <taxon>Rhabditida</taxon>
        <taxon>Tylenchina</taxon>
        <taxon>Panagrolaimomorpha</taxon>
        <taxon>Strongyloidoidea</taxon>
        <taxon>Strongyloididae</taxon>
        <taxon>Strongyloides</taxon>
    </lineage>
</organism>
<sequence>MIQRKNIYFDHLKRNVGLNELHNFSNETVDMMLEREVVECFRKISNDKIYPGEDDSFNSKNDKRRKRENFNMCKSLGILRTLRKCENEAKLLLEEAGVYIFESLSKEELAEFLTAKLERERLGKGKSFPSKICHLLSCAKSSVMFDPSVKNINDVPCTCGREVNKSEIENIDKGFSIETFNHFNKIKKMKSKIPRVTSPSTEAYMVITPKSNSCKVVTVNPETNEHEEISKEKPKMEIVKASQQPKIEEIPRIEPKQELPIEYIVEDNIVTHFKSTSRKSKHNENAVFEEGTDAFSYYENETNQVPSPFLEEMGLSPEEIEELKKDRTVVKKIEGLNPGELRIRIINVPERRPSTKEVKEEGIKIVKEEENVSEFPPMWFSTGDSSFQQSGNWLGNNSFLEDPSEIDEEAMKNDEIYDSEDEDENYEFRKRKHSPPLTAVGGDANNKKRMFTYYHTQGPISSSSKF</sequence>
<evidence type="ECO:0000256" key="1">
    <source>
        <dbReference type="SAM" id="MobiDB-lite"/>
    </source>
</evidence>
<reference evidence="2" key="1">
    <citation type="submission" date="2014-07" db="EMBL/GenBank/DDBJ databases">
        <authorList>
            <person name="Martin A.A"/>
            <person name="De Silva N."/>
        </authorList>
    </citation>
    <scope>NUCLEOTIDE SEQUENCE</scope>
</reference>
<dbReference type="WBParaSite" id="SVE_1653400.1">
    <property type="protein sequence ID" value="SVE_1653400.1"/>
    <property type="gene ID" value="SVE_1653400"/>
</dbReference>
<proteinExistence type="predicted"/>
<feature type="compositionally biased region" description="Acidic residues" evidence="1">
    <location>
        <begin position="416"/>
        <end position="425"/>
    </location>
</feature>
<keyword evidence="2" id="KW-1185">Reference proteome</keyword>
<evidence type="ECO:0000313" key="3">
    <source>
        <dbReference type="WBParaSite" id="SVE_1653400.1"/>
    </source>
</evidence>